<proteinExistence type="predicted"/>
<dbReference type="EMBL" id="HBEY01004511">
    <property type="protein sequence ID" value="CAD8598862.1"/>
    <property type="molecule type" value="Transcribed_RNA"/>
</dbReference>
<evidence type="ECO:0000256" key="1">
    <source>
        <dbReference type="SAM" id="MobiDB-lite"/>
    </source>
</evidence>
<feature type="region of interest" description="Disordered" evidence="1">
    <location>
        <begin position="147"/>
        <end position="177"/>
    </location>
</feature>
<dbReference type="AlphaFoldDB" id="A0A7S0L0X4"/>
<sequence>MLDNAQAELEIARTAYGEGLATKMELIRLVQGRIDVALSKKRRAQAYEDAALQAPAGPTPQEVEAATFEGDGAVSRAVGAIGRKDFPLAIQELDRARKAFGLAGQDLERARASTLENVYAAMRAELERSSKVERLLRTKKILQRAKEKEKARQLGLDPDLLGPLEEALDPPPPGSAA</sequence>
<accession>A0A7S0L0X4</accession>
<reference evidence="2" key="1">
    <citation type="submission" date="2021-01" db="EMBL/GenBank/DDBJ databases">
        <authorList>
            <person name="Corre E."/>
            <person name="Pelletier E."/>
            <person name="Niang G."/>
            <person name="Scheremetjew M."/>
            <person name="Finn R."/>
            <person name="Kale V."/>
            <person name="Holt S."/>
            <person name="Cochrane G."/>
            <person name="Meng A."/>
            <person name="Brown T."/>
            <person name="Cohen L."/>
        </authorList>
    </citation>
    <scope>NUCLEOTIDE SEQUENCE</scope>
    <source>
        <strain evidence="2">PLY182g</strain>
    </source>
</reference>
<evidence type="ECO:0000313" key="2">
    <source>
        <dbReference type="EMBL" id="CAD8598862.1"/>
    </source>
</evidence>
<name>A0A7S0L0X4_9EUKA</name>
<gene>
    <name evidence="2" type="ORF">CPEL01642_LOCUS2192</name>
</gene>
<feature type="compositionally biased region" description="Low complexity" evidence="1">
    <location>
        <begin position="154"/>
        <end position="165"/>
    </location>
</feature>
<protein>
    <submittedName>
        <fullName evidence="2">Uncharacterized protein</fullName>
    </submittedName>
</protein>
<organism evidence="2">
    <name type="scientific">Coccolithus braarudii</name>
    <dbReference type="NCBI Taxonomy" id="221442"/>
    <lineage>
        <taxon>Eukaryota</taxon>
        <taxon>Haptista</taxon>
        <taxon>Haptophyta</taxon>
        <taxon>Prymnesiophyceae</taxon>
        <taxon>Coccolithales</taxon>
        <taxon>Coccolithaceae</taxon>
        <taxon>Coccolithus</taxon>
    </lineage>
</organism>